<dbReference type="OrthoDB" id="419598at2759"/>
<dbReference type="PANTHER" id="PTHR43162:SF1">
    <property type="entry name" value="PRESTALK A DIFFERENTIATION PROTEIN A"/>
    <property type="match status" value="1"/>
</dbReference>
<reference evidence="2" key="1">
    <citation type="submission" date="2021-09" db="EMBL/GenBank/DDBJ databases">
        <title>A high-quality genome of the endoparasitic fungus Hirsutella rhossiliensis with a comparison of Hirsutella genomes reveals transposable elements contributing to genome size variation.</title>
        <authorList>
            <person name="Lin R."/>
            <person name="Jiao Y."/>
            <person name="Sun X."/>
            <person name="Ling J."/>
            <person name="Xie B."/>
            <person name="Cheng X."/>
        </authorList>
    </citation>
    <scope>NUCLEOTIDE SEQUENCE</scope>
    <source>
        <strain evidence="2">HR02</strain>
    </source>
</reference>
<accession>A0A9P8SMU9</accession>
<dbReference type="AlphaFoldDB" id="A0A9P8SMU9"/>
<dbReference type="InterPro" id="IPR016040">
    <property type="entry name" value="NAD(P)-bd_dom"/>
</dbReference>
<comment type="caution">
    <text evidence="2">The sequence shown here is derived from an EMBL/GenBank/DDBJ whole genome shotgun (WGS) entry which is preliminary data.</text>
</comment>
<dbReference type="Proteomes" id="UP000824596">
    <property type="component" value="Unassembled WGS sequence"/>
</dbReference>
<organism evidence="2 3">
    <name type="scientific">Hirsutella rhossiliensis</name>
    <dbReference type="NCBI Taxonomy" id="111463"/>
    <lineage>
        <taxon>Eukaryota</taxon>
        <taxon>Fungi</taxon>
        <taxon>Dikarya</taxon>
        <taxon>Ascomycota</taxon>
        <taxon>Pezizomycotina</taxon>
        <taxon>Sordariomycetes</taxon>
        <taxon>Hypocreomycetidae</taxon>
        <taxon>Hypocreales</taxon>
        <taxon>Ophiocordycipitaceae</taxon>
        <taxon>Hirsutella</taxon>
    </lineage>
</organism>
<gene>
    <name evidence="2" type="ORF">HRG_00326</name>
</gene>
<protein>
    <submittedName>
        <fullName evidence="2">NAD(P)H-binding domain-containing protein</fullName>
    </submittedName>
</protein>
<evidence type="ECO:0000259" key="1">
    <source>
        <dbReference type="Pfam" id="PF13460"/>
    </source>
</evidence>
<dbReference type="RefSeq" id="XP_044725197.1">
    <property type="nucleotide sequence ID" value="XM_044858797.1"/>
</dbReference>
<dbReference type="Gene3D" id="3.40.50.720">
    <property type="entry name" value="NAD(P)-binding Rossmann-like Domain"/>
    <property type="match status" value="1"/>
</dbReference>
<sequence>MRITIAPAGTKTGTAVVRSLLSTSDPVVEVHGLYRNLAKVPDEFSSQPRFHALQGDVLDPLRLHFTGSDAILAITPPVYDGQDIVSYAEIASKNVRDAIERSGSVKRLVLLSSGGAQFSTGVGEIKTNNMAERVFSMTAIPAVTFVRCAYFMENWTMNFDTLKAPQPFFFSTITPLDWRVPMVAVDDIGSTLAAELLNETIPPTKPHIFELHGPQPYTPLDVQAAFSKVLKREVAVKPVAKNELYDFFSRIFPQQIVGEWVEMAASFLPGGIMAADTINYDDVNVVRGVTELDTALAAAIRKNLLGS</sequence>
<keyword evidence="3" id="KW-1185">Reference proteome</keyword>
<dbReference type="EMBL" id="JAIZPD010000001">
    <property type="protein sequence ID" value="KAH0967684.1"/>
    <property type="molecule type" value="Genomic_DNA"/>
</dbReference>
<dbReference type="GeneID" id="68349455"/>
<dbReference type="PANTHER" id="PTHR43162">
    <property type="match status" value="1"/>
</dbReference>
<evidence type="ECO:0000313" key="3">
    <source>
        <dbReference type="Proteomes" id="UP000824596"/>
    </source>
</evidence>
<feature type="domain" description="NAD(P)-binding" evidence="1">
    <location>
        <begin position="11"/>
        <end position="130"/>
    </location>
</feature>
<dbReference type="InterPro" id="IPR051604">
    <property type="entry name" value="Ergot_Alk_Oxidoreductase"/>
</dbReference>
<dbReference type="InterPro" id="IPR036291">
    <property type="entry name" value="NAD(P)-bd_dom_sf"/>
</dbReference>
<dbReference type="Pfam" id="PF13460">
    <property type="entry name" value="NAD_binding_10"/>
    <property type="match status" value="1"/>
</dbReference>
<dbReference type="SUPFAM" id="SSF51735">
    <property type="entry name" value="NAD(P)-binding Rossmann-fold domains"/>
    <property type="match status" value="1"/>
</dbReference>
<dbReference type="Gene3D" id="3.90.25.10">
    <property type="entry name" value="UDP-galactose 4-epimerase, domain 1"/>
    <property type="match status" value="1"/>
</dbReference>
<name>A0A9P8SMU9_9HYPO</name>
<evidence type="ECO:0000313" key="2">
    <source>
        <dbReference type="EMBL" id="KAH0967684.1"/>
    </source>
</evidence>
<proteinExistence type="predicted"/>